<dbReference type="PANTHER" id="PTHR42987">
    <property type="entry name" value="PEPTIDASE S49"/>
    <property type="match status" value="1"/>
</dbReference>
<evidence type="ECO:0000313" key="9">
    <source>
        <dbReference type="EMBL" id="SNB61987.1"/>
    </source>
</evidence>
<dbReference type="InterPro" id="IPR029045">
    <property type="entry name" value="ClpP/crotonase-like_dom_sf"/>
</dbReference>
<evidence type="ECO:0000256" key="5">
    <source>
        <dbReference type="SAM" id="MobiDB-lite"/>
    </source>
</evidence>
<keyword evidence="3 8" id="KW-0378">Hydrolase</keyword>
<keyword evidence="6" id="KW-0812">Transmembrane</keyword>
<dbReference type="Gene3D" id="3.90.226.10">
    <property type="entry name" value="2-enoyl-CoA Hydratase, Chain A, domain 1"/>
    <property type="match status" value="1"/>
</dbReference>
<dbReference type="EMBL" id="FXUV01000013">
    <property type="protein sequence ID" value="SMQ12039.1"/>
    <property type="molecule type" value="Genomic_DNA"/>
</dbReference>
<proteinExistence type="inferred from homology"/>
<evidence type="ECO:0000256" key="1">
    <source>
        <dbReference type="ARBA" id="ARBA00008683"/>
    </source>
</evidence>
<dbReference type="SUPFAM" id="SSF52096">
    <property type="entry name" value="ClpP/crotonase"/>
    <property type="match status" value="1"/>
</dbReference>
<dbReference type="STRING" id="1522312.GCA_900177895_00350"/>
<evidence type="ECO:0000256" key="4">
    <source>
        <dbReference type="ARBA" id="ARBA00022825"/>
    </source>
</evidence>
<dbReference type="PANTHER" id="PTHR42987:SF8">
    <property type="entry name" value="PROTEINASE"/>
    <property type="match status" value="1"/>
</dbReference>
<feature type="transmembrane region" description="Helical" evidence="6">
    <location>
        <begin position="58"/>
        <end position="78"/>
    </location>
</feature>
<dbReference type="Pfam" id="PF01343">
    <property type="entry name" value="Peptidase_S49"/>
    <property type="match status" value="1"/>
</dbReference>
<dbReference type="GO" id="GO:0008236">
    <property type="term" value="F:serine-type peptidase activity"/>
    <property type="evidence" value="ECO:0007669"/>
    <property type="project" value="UniProtKB-KW"/>
</dbReference>
<keyword evidence="6" id="KW-0472">Membrane</keyword>
<dbReference type="InterPro" id="IPR002142">
    <property type="entry name" value="Peptidase_S49"/>
</dbReference>
<dbReference type="EMBL" id="FXUV02000015">
    <property type="protein sequence ID" value="SNB61987.1"/>
    <property type="molecule type" value="Genomic_DNA"/>
</dbReference>
<evidence type="ECO:0000256" key="2">
    <source>
        <dbReference type="ARBA" id="ARBA00022670"/>
    </source>
</evidence>
<evidence type="ECO:0000256" key="3">
    <source>
        <dbReference type="ARBA" id="ARBA00022801"/>
    </source>
</evidence>
<feature type="compositionally biased region" description="Polar residues" evidence="5">
    <location>
        <begin position="8"/>
        <end position="25"/>
    </location>
</feature>
<feature type="domain" description="Peptidase S49" evidence="7">
    <location>
        <begin position="161"/>
        <end position="302"/>
    </location>
</feature>
<accession>A0A238HEP4</accession>
<keyword evidence="6" id="KW-1133">Transmembrane helix</keyword>
<reference evidence="10" key="2">
    <citation type="submission" date="2017-06" db="EMBL/GenBank/DDBJ databases">
        <authorList>
            <person name="Laurent S."/>
        </authorList>
    </citation>
    <scope>NUCLEOTIDE SEQUENCE [LARGE SCALE GENOMIC DNA]</scope>
</reference>
<sequence>MTYRIRRPNSSGDNSSPIEPRSTNMQTIEDERWAQRTLREVLMQAYEEQRRTRFWRNIWRGVWVVLFLMFVAALKTGGKDSSNRANSMAALGKEHTAVVRLEGEIGGENDQVAVLRKGMEAAYKNGKAKAIIIHANSPGGSPVVSNIAFAEIRRMKSQHVDIPIYVVTQDMCASGCYYIAAAADKIYADPSSLVGSIGVIGSSFDATGLMDKLGVKRRVRIAGNNKGMGDPFTAETPEQAAIWQQMLAQIHDEFIKAVREGRGKKLQEGAYPDLFSGRVFTGIEAKKAGLIDEFGNVYSVARDVVKAPELVDYTPEDDDFAKLMNRYFGAKAEAKLSELVNKIW</sequence>
<evidence type="ECO:0000259" key="7">
    <source>
        <dbReference type="Pfam" id="PF01343"/>
    </source>
</evidence>
<name>A0A238HEP4_9NEIS</name>
<dbReference type="AlphaFoldDB" id="A0A238HEP4"/>
<organism evidence="8">
    <name type="scientific">Kingella negevensis</name>
    <dbReference type="NCBI Taxonomy" id="1522312"/>
    <lineage>
        <taxon>Bacteria</taxon>
        <taxon>Pseudomonadati</taxon>
        <taxon>Pseudomonadota</taxon>
        <taxon>Betaproteobacteria</taxon>
        <taxon>Neisseriales</taxon>
        <taxon>Neisseriaceae</taxon>
        <taxon>Kingella</taxon>
    </lineage>
</organism>
<evidence type="ECO:0000313" key="10">
    <source>
        <dbReference type="Proteomes" id="UP000215450"/>
    </source>
</evidence>
<comment type="similarity">
    <text evidence="1">Belongs to the peptidase S49 family.</text>
</comment>
<protein>
    <submittedName>
        <fullName evidence="8">Putative signal peptide peptidase SppA</fullName>
        <ecNumber evidence="8">3.4.21.-</ecNumber>
    </submittedName>
</protein>
<reference evidence="8" key="1">
    <citation type="submission" date="2017-05" db="EMBL/GenBank/DDBJ databases">
        <authorList>
            <person name="Song R."/>
            <person name="Chenine A.L."/>
            <person name="Ruprecht R.M."/>
        </authorList>
    </citation>
    <scope>NUCLEOTIDE SEQUENCE</scope>
    <source>
        <strain evidence="8">Kingella_eburonensis</strain>
    </source>
</reference>
<keyword evidence="2" id="KW-0645">Protease</keyword>
<evidence type="ECO:0000256" key="6">
    <source>
        <dbReference type="SAM" id="Phobius"/>
    </source>
</evidence>
<keyword evidence="10" id="KW-1185">Reference proteome</keyword>
<dbReference type="CDD" id="cd07023">
    <property type="entry name" value="S49_Sppa_N_C"/>
    <property type="match status" value="1"/>
</dbReference>
<dbReference type="Proteomes" id="UP000215450">
    <property type="component" value="Unassembled WGS sequence"/>
</dbReference>
<keyword evidence="4" id="KW-0720">Serine protease</keyword>
<dbReference type="EC" id="3.4.21.-" evidence="8"/>
<evidence type="ECO:0000313" key="8">
    <source>
        <dbReference type="EMBL" id="SMQ12039.1"/>
    </source>
</evidence>
<dbReference type="InterPro" id="IPR047272">
    <property type="entry name" value="S49_SppA_C"/>
</dbReference>
<feature type="region of interest" description="Disordered" evidence="5">
    <location>
        <begin position="1"/>
        <end position="25"/>
    </location>
</feature>
<gene>
    <name evidence="8" type="primary">sppA</name>
    <name evidence="9" type="ORF">KEBURONENSIS_00948</name>
    <name evidence="8" type="ORF">KEBURONENSIS_01048</name>
</gene>
<dbReference type="OrthoDB" id="9764363at2"/>
<dbReference type="GO" id="GO:0006508">
    <property type="term" value="P:proteolysis"/>
    <property type="evidence" value="ECO:0007669"/>
    <property type="project" value="UniProtKB-KW"/>
</dbReference>
<dbReference type="RefSeq" id="WP_095062188.1">
    <property type="nucleotide sequence ID" value="NZ_FXUV02000015.1"/>
</dbReference>
<reference evidence="9" key="3">
    <citation type="submission" date="2017-06" db="EMBL/GenBank/DDBJ databases">
        <authorList>
            <person name="Kim H.J."/>
            <person name="Triplett B.A."/>
        </authorList>
    </citation>
    <scope>NUCLEOTIDE SEQUENCE [LARGE SCALE GENOMIC DNA]</scope>
    <source>
        <strain evidence="9">Kingella_eburonensis</strain>
    </source>
</reference>